<dbReference type="Proteomes" id="UP000775547">
    <property type="component" value="Unassembled WGS sequence"/>
</dbReference>
<evidence type="ECO:0000313" key="2">
    <source>
        <dbReference type="Proteomes" id="UP000775547"/>
    </source>
</evidence>
<protein>
    <submittedName>
        <fullName evidence="1">Uncharacterized protein</fullName>
    </submittedName>
</protein>
<dbReference type="EMBL" id="JABCKV010000403">
    <property type="protein sequence ID" value="KAG5641055.1"/>
    <property type="molecule type" value="Genomic_DNA"/>
</dbReference>
<sequence length="116" mass="13429">MRLITMHFNLICLFRENMLLSRSAETLLINGNKDNRIDDRYLEWHFARGLWAHTIDNCGPDADGADKDTTHLADEEGWAEAADGDLEDKEWKDVEEAHFIHAWFTAYEKMLDSESG</sequence>
<name>A0A9P7K9L4_9AGAR</name>
<gene>
    <name evidence="1" type="ORF">DXG03_006290</name>
</gene>
<accession>A0A9P7K9L4</accession>
<evidence type="ECO:0000313" key="1">
    <source>
        <dbReference type="EMBL" id="KAG5641055.1"/>
    </source>
</evidence>
<organism evidence="1 2">
    <name type="scientific">Asterophora parasitica</name>
    <dbReference type="NCBI Taxonomy" id="117018"/>
    <lineage>
        <taxon>Eukaryota</taxon>
        <taxon>Fungi</taxon>
        <taxon>Dikarya</taxon>
        <taxon>Basidiomycota</taxon>
        <taxon>Agaricomycotina</taxon>
        <taxon>Agaricomycetes</taxon>
        <taxon>Agaricomycetidae</taxon>
        <taxon>Agaricales</taxon>
        <taxon>Tricholomatineae</taxon>
        <taxon>Lyophyllaceae</taxon>
        <taxon>Asterophora</taxon>
    </lineage>
</organism>
<reference evidence="1" key="1">
    <citation type="submission" date="2020-07" db="EMBL/GenBank/DDBJ databases">
        <authorList>
            <person name="Nieuwenhuis M."/>
            <person name="Van De Peppel L.J.J."/>
        </authorList>
    </citation>
    <scope>NUCLEOTIDE SEQUENCE</scope>
    <source>
        <strain evidence="1">AP01</strain>
        <tissue evidence="1">Mycelium</tissue>
    </source>
</reference>
<dbReference type="AlphaFoldDB" id="A0A9P7K9L4"/>
<keyword evidence="2" id="KW-1185">Reference proteome</keyword>
<proteinExistence type="predicted"/>
<reference evidence="1" key="2">
    <citation type="submission" date="2021-10" db="EMBL/GenBank/DDBJ databases">
        <title>Phylogenomics reveals ancestral predisposition of the termite-cultivated fungus Termitomyces towards a domesticated lifestyle.</title>
        <authorList>
            <person name="Auxier B."/>
            <person name="Grum-Grzhimaylo A."/>
            <person name="Cardenas M.E."/>
            <person name="Lodge J.D."/>
            <person name="Laessoe T."/>
            <person name="Pedersen O."/>
            <person name="Smith M.E."/>
            <person name="Kuyper T.W."/>
            <person name="Franco-Molano E.A."/>
            <person name="Baroni T.J."/>
            <person name="Aanen D.K."/>
        </authorList>
    </citation>
    <scope>NUCLEOTIDE SEQUENCE</scope>
    <source>
        <strain evidence="1">AP01</strain>
        <tissue evidence="1">Mycelium</tissue>
    </source>
</reference>
<comment type="caution">
    <text evidence="1">The sequence shown here is derived from an EMBL/GenBank/DDBJ whole genome shotgun (WGS) entry which is preliminary data.</text>
</comment>